<dbReference type="Pfam" id="PF00096">
    <property type="entry name" value="zf-C2H2"/>
    <property type="match status" value="2"/>
</dbReference>
<keyword evidence="4" id="KW-0832">Ubl conjugation</keyword>
<dbReference type="InParanoid" id="A0A3P8YPP4"/>
<reference evidence="9" key="4">
    <citation type="submission" date="2025-09" db="UniProtKB">
        <authorList>
            <consortium name="Ensembl"/>
        </authorList>
    </citation>
    <scope>IDENTIFICATION</scope>
</reference>
<dbReference type="PANTHER" id="PTHR46179">
    <property type="entry name" value="ZINC FINGER PROTEIN"/>
    <property type="match status" value="1"/>
</dbReference>
<reference evidence="9" key="2">
    <citation type="submission" date="2020-02" db="EMBL/GenBank/DDBJ databases">
        <title>Esox lucius (northern pike) genome, fEsoLuc1, primary haplotype.</title>
        <authorList>
            <person name="Myers G."/>
            <person name="Karagic N."/>
            <person name="Meyer A."/>
            <person name="Pippel M."/>
            <person name="Reichard M."/>
            <person name="Winkler S."/>
            <person name="Tracey A."/>
            <person name="Sims Y."/>
            <person name="Howe K."/>
            <person name="Rhie A."/>
            <person name="Formenti G."/>
            <person name="Durbin R."/>
            <person name="Fedrigo O."/>
            <person name="Jarvis E.D."/>
        </authorList>
    </citation>
    <scope>NUCLEOTIDE SEQUENCE [LARGE SCALE GENOMIC DNA]</scope>
</reference>
<comment type="subcellular location">
    <subcellularLocation>
        <location evidence="1">Nucleus</location>
        <location evidence="1">Nucleolus</location>
    </subcellularLocation>
    <subcellularLocation>
        <location evidence="2">Nucleus</location>
        <location evidence="2">Nucleoplasm</location>
    </subcellularLocation>
</comment>
<keyword evidence="6" id="KW-0863">Zinc-finger</keyword>
<dbReference type="GeneTree" id="ENSGT00940000165750"/>
<evidence type="ECO:0000256" key="2">
    <source>
        <dbReference type="ARBA" id="ARBA00004642"/>
    </source>
</evidence>
<dbReference type="InterPro" id="IPR051061">
    <property type="entry name" value="Zinc_finger_trans_reg"/>
</dbReference>
<reference evidence="10" key="1">
    <citation type="journal article" date="2014" name="PLoS ONE">
        <title>The genome and linkage map of the northern pike (Esox lucius): conserved synteny revealed between the salmonid sister group and the Neoteleostei.</title>
        <authorList>
            <person name="Rondeau E.B."/>
            <person name="Minkley D.R."/>
            <person name="Leong J.S."/>
            <person name="Messmer A.M."/>
            <person name="Jantzen J.R."/>
            <person name="von Schalburg K.R."/>
            <person name="Lemon C."/>
            <person name="Bird N.H."/>
            <person name="Koop B.F."/>
        </authorList>
    </citation>
    <scope>NUCLEOTIDE SEQUENCE</scope>
</reference>
<feature type="region of interest" description="Disordered" evidence="7">
    <location>
        <begin position="308"/>
        <end position="328"/>
    </location>
</feature>
<feature type="domain" description="C2H2-type" evidence="8">
    <location>
        <begin position="224"/>
        <end position="251"/>
    </location>
</feature>
<dbReference type="InterPro" id="IPR036236">
    <property type="entry name" value="Znf_C2H2_sf"/>
</dbReference>
<evidence type="ECO:0000256" key="6">
    <source>
        <dbReference type="PROSITE-ProRule" id="PRU00042"/>
    </source>
</evidence>
<sequence>MSSRNTTALPLSRNSEQQSLEVICDYLQETMNGVDHVTCSVPRQQLFNCSHGDCGATFTREWRLKEHATVHTGARPHQCKVADCGRRFTRKSHLSRHTLGHTGFKKFICTFVSCKKSFFNPDNLKRHVHYAHGEKDKYFKCNFANCLLTFKKRRMYKLHLKEHGASSNFKCSRTGCSQMFDTHVARKAHEKKHAGYRCPKPDCKYFAHTWGKMCKHMATHPATFTCKLCQKEFKRVDLLRRHKRTHALQKPVLLCPNTDCQAYFSTTFNLQHHIRKAHLQLLKYSCYFPGCPRSFAMRESLSRHLIGHDPDARTKKSKRRRSKKSWQKRLERNHKLPLVEEDLRRLFALRMRVSRRAKVEANLSGLFNERKIPHFVDAEVNLRDLFSIKPPQEPAQCPVAV</sequence>
<dbReference type="InterPro" id="IPR013087">
    <property type="entry name" value="Znf_C2H2_type"/>
</dbReference>
<feature type="domain" description="C2H2-type" evidence="8">
    <location>
        <begin position="284"/>
        <end position="313"/>
    </location>
</feature>
<keyword evidence="10" id="KW-1185">Reference proteome</keyword>
<evidence type="ECO:0000313" key="9">
    <source>
        <dbReference type="Ensembl" id="ENSELUP00000018574.2"/>
    </source>
</evidence>
<dbReference type="STRING" id="8010.ENSELUP00000018574"/>
<proteinExistence type="predicted"/>
<evidence type="ECO:0000259" key="8">
    <source>
        <dbReference type="PROSITE" id="PS50157"/>
    </source>
</evidence>
<feature type="domain" description="C2H2-type" evidence="8">
    <location>
        <begin position="107"/>
        <end position="137"/>
    </location>
</feature>
<evidence type="ECO:0000313" key="10">
    <source>
        <dbReference type="Proteomes" id="UP000265140"/>
    </source>
</evidence>
<evidence type="ECO:0000256" key="3">
    <source>
        <dbReference type="ARBA" id="ARBA00022499"/>
    </source>
</evidence>
<evidence type="ECO:0000256" key="5">
    <source>
        <dbReference type="ARBA" id="ARBA00069242"/>
    </source>
</evidence>
<dbReference type="AlphaFoldDB" id="A0A3P8YPP4"/>
<feature type="compositionally biased region" description="Basic residues" evidence="7">
    <location>
        <begin position="315"/>
        <end position="327"/>
    </location>
</feature>
<keyword evidence="6" id="KW-0479">Metal-binding</keyword>
<organism evidence="9 10">
    <name type="scientific">Esox lucius</name>
    <name type="common">Northern pike</name>
    <dbReference type="NCBI Taxonomy" id="8010"/>
    <lineage>
        <taxon>Eukaryota</taxon>
        <taxon>Metazoa</taxon>
        <taxon>Chordata</taxon>
        <taxon>Craniata</taxon>
        <taxon>Vertebrata</taxon>
        <taxon>Euteleostomi</taxon>
        <taxon>Actinopterygii</taxon>
        <taxon>Neopterygii</taxon>
        <taxon>Teleostei</taxon>
        <taxon>Protacanthopterygii</taxon>
        <taxon>Esociformes</taxon>
        <taxon>Esocidae</taxon>
        <taxon>Esox</taxon>
    </lineage>
</organism>
<evidence type="ECO:0000256" key="7">
    <source>
        <dbReference type="SAM" id="MobiDB-lite"/>
    </source>
</evidence>
<evidence type="ECO:0000256" key="4">
    <source>
        <dbReference type="ARBA" id="ARBA00022843"/>
    </source>
</evidence>
<accession>A0A3P8YPP4</accession>
<protein>
    <recommendedName>
        <fullName evidence="5">Wilms tumor protein homolog</fullName>
    </recommendedName>
</protein>
<feature type="domain" description="C2H2-type" evidence="8">
    <location>
        <begin position="77"/>
        <end position="106"/>
    </location>
</feature>
<dbReference type="Ensembl" id="ENSELUT00000040635.3">
    <property type="protein sequence ID" value="ENSELUP00000018574.2"/>
    <property type="gene ID" value="ENSELUG00000018049.3"/>
</dbReference>
<dbReference type="SMART" id="SM00355">
    <property type="entry name" value="ZnF_C2H2"/>
    <property type="match status" value="9"/>
</dbReference>
<dbReference type="GO" id="GO:0005654">
    <property type="term" value="C:nucleoplasm"/>
    <property type="evidence" value="ECO:0007669"/>
    <property type="project" value="UniProtKB-SubCell"/>
</dbReference>
<dbReference type="FunFam" id="3.30.160.60:FF:000063">
    <property type="entry name" value="Wilms tumor 1-KTS isoform"/>
    <property type="match status" value="1"/>
</dbReference>
<dbReference type="GO" id="GO:0005730">
    <property type="term" value="C:nucleolus"/>
    <property type="evidence" value="ECO:0007669"/>
    <property type="project" value="UniProtKB-SubCell"/>
</dbReference>
<name>A0A3P8YPP4_ESOLU</name>
<dbReference type="GO" id="GO:0008270">
    <property type="term" value="F:zinc ion binding"/>
    <property type="evidence" value="ECO:0007669"/>
    <property type="project" value="UniProtKB-KW"/>
</dbReference>
<dbReference type="PROSITE" id="PS00028">
    <property type="entry name" value="ZINC_FINGER_C2H2_1"/>
    <property type="match status" value="8"/>
</dbReference>
<keyword evidence="3" id="KW-1017">Isopeptide bond</keyword>
<dbReference type="Bgee" id="ENSELUG00000018049">
    <property type="expression patterns" value="Expressed in ovary and 6 other cell types or tissues"/>
</dbReference>
<dbReference type="Proteomes" id="UP000265140">
    <property type="component" value="Chromosome 11"/>
</dbReference>
<feature type="domain" description="C2H2-type" evidence="8">
    <location>
        <begin position="47"/>
        <end position="76"/>
    </location>
</feature>
<keyword evidence="6" id="KW-0862">Zinc</keyword>
<dbReference type="PANTHER" id="PTHR46179:SF28">
    <property type="entry name" value="SI:DKEY-208K4.2 PROTEIN"/>
    <property type="match status" value="1"/>
</dbReference>
<evidence type="ECO:0000256" key="1">
    <source>
        <dbReference type="ARBA" id="ARBA00004604"/>
    </source>
</evidence>
<dbReference type="SUPFAM" id="SSF57667">
    <property type="entry name" value="beta-beta-alpha zinc fingers"/>
    <property type="match status" value="4"/>
</dbReference>
<dbReference type="Gene3D" id="3.30.160.60">
    <property type="entry name" value="Classic Zinc Finger"/>
    <property type="match status" value="6"/>
</dbReference>
<dbReference type="OMA" id="CQCAVAG"/>
<reference evidence="9" key="3">
    <citation type="submission" date="2025-08" db="UniProtKB">
        <authorList>
            <consortium name="Ensembl"/>
        </authorList>
    </citation>
    <scope>IDENTIFICATION</scope>
</reference>
<feature type="domain" description="C2H2-type" evidence="8">
    <location>
        <begin position="169"/>
        <end position="198"/>
    </location>
</feature>
<dbReference type="PROSITE" id="PS50157">
    <property type="entry name" value="ZINC_FINGER_C2H2_2"/>
    <property type="match status" value="6"/>
</dbReference>